<protein>
    <submittedName>
        <fullName evidence="1">Uncharacterized protein</fullName>
    </submittedName>
</protein>
<gene>
    <name evidence="1" type="ORF">E1B28_009464</name>
</gene>
<reference evidence="1" key="1">
    <citation type="journal article" date="2021" name="Genome Biol. Evol.">
        <title>The assembled and annotated genome of the fairy-ring fungus Marasmius oreades.</title>
        <authorList>
            <person name="Hiltunen M."/>
            <person name="Ament-Velasquez S.L."/>
            <person name="Johannesson H."/>
        </authorList>
    </citation>
    <scope>NUCLEOTIDE SEQUENCE</scope>
    <source>
        <strain evidence="1">03SP1</strain>
    </source>
</reference>
<keyword evidence="2" id="KW-1185">Reference proteome</keyword>
<dbReference type="AlphaFoldDB" id="A0A9P7RV74"/>
<proteinExistence type="predicted"/>
<comment type="caution">
    <text evidence="1">The sequence shown here is derived from an EMBL/GenBank/DDBJ whole genome shotgun (WGS) entry which is preliminary data.</text>
</comment>
<dbReference type="RefSeq" id="XP_043006814.1">
    <property type="nucleotide sequence ID" value="XM_043154360.1"/>
</dbReference>
<accession>A0A9P7RV74</accession>
<dbReference type="OrthoDB" id="3027520at2759"/>
<evidence type="ECO:0000313" key="1">
    <source>
        <dbReference type="EMBL" id="KAG7090344.1"/>
    </source>
</evidence>
<sequence length="183" mass="21524">MPGNFEVIPTSRIVDALYGDVTGRRGIQLGRFITTPERRDIDDQKLTIIEDPKSTLKYTPEIHEALDPHHERFVQLIFNRLNIQQLDEFPALKDMHQQRHPYLPFTGGFSLEIMSHFINWIFNNIPGIEDIRLATWITDGVLQDALMLGIEHRDRPNLSLRQWNVQQYKERRRNIFNGKHGNE</sequence>
<dbReference type="Proteomes" id="UP001049176">
    <property type="component" value="Chromosome 6"/>
</dbReference>
<dbReference type="EMBL" id="CM032186">
    <property type="protein sequence ID" value="KAG7090344.1"/>
    <property type="molecule type" value="Genomic_DNA"/>
</dbReference>
<evidence type="ECO:0000313" key="2">
    <source>
        <dbReference type="Proteomes" id="UP001049176"/>
    </source>
</evidence>
<organism evidence="1 2">
    <name type="scientific">Marasmius oreades</name>
    <name type="common">fairy-ring Marasmius</name>
    <dbReference type="NCBI Taxonomy" id="181124"/>
    <lineage>
        <taxon>Eukaryota</taxon>
        <taxon>Fungi</taxon>
        <taxon>Dikarya</taxon>
        <taxon>Basidiomycota</taxon>
        <taxon>Agaricomycotina</taxon>
        <taxon>Agaricomycetes</taxon>
        <taxon>Agaricomycetidae</taxon>
        <taxon>Agaricales</taxon>
        <taxon>Marasmiineae</taxon>
        <taxon>Marasmiaceae</taxon>
        <taxon>Marasmius</taxon>
    </lineage>
</organism>
<dbReference type="KEGG" id="more:E1B28_009464"/>
<dbReference type="GeneID" id="66078540"/>
<name>A0A9P7RV74_9AGAR</name>